<feature type="compositionally biased region" description="Polar residues" evidence="1">
    <location>
        <begin position="64"/>
        <end position="75"/>
    </location>
</feature>
<gene>
    <name evidence="2" type="ORF">ElyMa_004248700</name>
</gene>
<dbReference type="EMBL" id="BMAT01008564">
    <property type="protein sequence ID" value="GFR88311.1"/>
    <property type="molecule type" value="Genomic_DNA"/>
</dbReference>
<keyword evidence="3" id="KW-1185">Reference proteome</keyword>
<feature type="region of interest" description="Disordered" evidence="1">
    <location>
        <begin position="1"/>
        <end position="82"/>
    </location>
</feature>
<proteinExistence type="predicted"/>
<reference evidence="2 3" key="1">
    <citation type="journal article" date="2021" name="Elife">
        <title>Chloroplast acquisition without the gene transfer in kleptoplastic sea slugs, Plakobranchus ocellatus.</title>
        <authorList>
            <person name="Maeda T."/>
            <person name="Takahashi S."/>
            <person name="Yoshida T."/>
            <person name="Shimamura S."/>
            <person name="Takaki Y."/>
            <person name="Nagai Y."/>
            <person name="Toyoda A."/>
            <person name="Suzuki Y."/>
            <person name="Arimoto A."/>
            <person name="Ishii H."/>
            <person name="Satoh N."/>
            <person name="Nishiyama T."/>
            <person name="Hasebe M."/>
            <person name="Maruyama T."/>
            <person name="Minagawa J."/>
            <person name="Obokata J."/>
            <person name="Shigenobu S."/>
        </authorList>
    </citation>
    <scope>NUCLEOTIDE SEQUENCE [LARGE SCALE GENOMIC DNA]</scope>
</reference>
<protein>
    <submittedName>
        <fullName evidence="2">Uncharacterized protein</fullName>
    </submittedName>
</protein>
<evidence type="ECO:0000256" key="1">
    <source>
        <dbReference type="SAM" id="MobiDB-lite"/>
    </source>
</evidence>
<dbReference type="AlphaFoldDB" id="A0AAV4GUV0"/>
<evidence type="ECO:0000313" key="2">
    <source>
        <dbReference type="EMBL" id="GFR88311.1"/>
    </source>
</evidence>
<accession>A0AAV4GUV0</accession>
<dbReference type="Proteomes" id="UP000762676">
    <property type="component" value="Unassembled WGS sequence"/>
</dbReference>
<sequence length="137" mass="15371">MYRRRRSFQLGNAHQPGGPSENSARAKRFTVGGELFRRSAAMSQPAESPYIGGSPEQRQEVEQQDSNGTLDGGSNEQKDLERRYGTLTNSYGYASVGCLNSVSLPSSFSFVRFCVWESFHSEPSNLYKLFGYTKCYQ</sequence>
<evidence type="ECO:0000313" key="3">
    <source>
        <dbReference type="Proteomes" id="UP000762676"/>
    </source>
</evidence>
<comment type="caution">
    <text evidence="2">The sequence shown here is derived from an EMBL/GenBank/DDBJ whole genome shotgun (WGS) entry which is preliminary data.</text>
</comment>
<name>A0AAV4GUV0_9GAST</name>
<organism evidence="2 3">
    <name type="scientific">Elysia marginata</name>
    <dbReference type="NCBI Taxonomy" id="1093978"/>
    <lineage>
        <taxon>Eukaryota</taxon>
        <taxon>Metazoa</taxon>
        <taxon>Spiralia</taxon>
        <taxon>Lophotrochozoa</taxon>
        <taxon>Mollusca</taxon>
        <taxon>Gastropoda</taxon>
        <taxon>Heterobranchia</taxon>
        <taxon>Euthyneura</taxon>
        <taxon>Panpulmonata</taxon>
        <taxon>Sacoglossa</taxon>
        <taxon>Placobranchoidea</taxon>
        <taxon>Plakobranchidae</taxon>
        <taxon>Elysia</taxon>
    </lineage>
</organism>